<dbReference type="SMART" id="SM01272">
    <property type="entry name" value="LsmAD"/>
    <property type="match status" value="1"/>
</dbReference>
<dbReference type="Proteomes" id="UP000027135">
    <property type="component" value="Unassembled WGS sequence"/>
</dbReference>
<dbReference type="Pfam" id="PF06741">
    <property type="entry name" value="LsmAD"/>
    <property type="match status" value="1"/>
</dbReference>
<feature type="region of interest" description="Disordered" evidence="2">
    <location>
        <begin position="403"/>
        <end position="460"/>
    </location>
</feature>
<comment type="similarity">
    <text evidence="1">Belongs to the ataxin-2 family.</text>
</comment>
<dbReference type="EMBL" id="KK853042">
    <property type="protein sequence ID" value="KDR12155.1"/>
    <property type="molecule type" value="Genomic_DNA"/>
</dbReference>
<gene>
    <name evidence="4" type="ORF">L798_13910</name>
</gene>
<evidence type="ECO:0000313" key="5">
    <source>
        <dbReference type="Proteomes" id="UP000027135"/>
    </source>
</evidence>
<organism evidence="4 5">
    <name type="scientific">Zootermopsis nevadensis</name>
    <name type="common">Dampwood termite</name>
    <dbReference type="NCBI Taxonomy" id="136037"/>
    <lineage>
        <taxon>Eukaryota</taxon>
        <taxon>Metazoa</taxon>
        <taxon>Ecdysozoa</taxon>
        <taxon>Arthropoda</taxon>
        <taxon>Hexapoda</taxon>
        <taxon>Insecta</taxon>
        <taxon>Pterygota</taxon>
        <taxon>Neoptera</taxon>
        <taxon>Polyneoptera</taxon>
        <taxon>Dictyoptera</taxon>
        <taxon>Blattodea</taxon>
        <taxon>Blattoidea</taxon>
        <taxon>Termitoidae</taxon>
        <taxon>Termopsidae</taxon>
        <taxon>Zootermopsis</taxon>
    </lineage>
</organism>
<dbReference type="InterPro" id="IPR045117">
    <property type="entry name" value="ATXN2-like"/>
</dbReference>
<feature type="region of interest" description="Disordered" evidence="2">
    <location>
        <begin position="757"/>
        <end position="896"/>
    </location>
</feature>
<dbReference type="FunCoup" id="A0A067QTC3">
    <property type="interactions" value="1376"/>
</dbReference>
<sequence>MNNKRKSRSSTTRSSRTRPDRSVTADGIYQNAPFMYASTSLVGNTVQVLTLNGSVFEGVFRTFSSAFEVVLEMAHKVDQANPAKINVDTVVEKLIFKPEDIVTIAAQDVDLEFATRGAFKTDTAISKFNGQVPEKKLEPWIGPGCNGDDGYELEATNANGWNVEEMFRKNEQVYGVQSSFQPSLEGYTLQLQKKDTKDYKEAEAKAAKIASEIEANPNYKARIDVENGDEEDIFAAVIRPSETQNVGLGAGSGGTLEGGKYVPPAKRKNPQTGKLVRSTPPPPSQPQQQMHSPQHAQPPQPQSLPQQQLPSQASPQQPPLQPQQQAPLPARAGGGAYLHPPPFQPPSVTATPVVSLNQPPPVPHIHGPGYTPVPSQQQPPLSQREPNKINGMDSKRSLQQIRSGPRGAFPVSDPPRYPADQPQQGPLPPRVDPKLSHHSPGGIPPAPFPSSGSATHSNTPAQVLTAPAPAVAGAPSVASPTLVTTPPVVSVQQPPPAVDNIIAMKVASLPEQPAVVQQVPNTNTSNAPVNRKLQQTSRGRDEQQADLKKFGQDFKLSAGETGDTGANDCKKQGQVQSPEEGVGNKDQQGCEPGGSPVDKVASTLKKSTLNPNAKEFVYNPNAKPFTPRSPSTPTPSRPHTPQTPQYCAAPTGAAAGMTATMVMPTYVVAAANQPNAFTPQNQNSRFRKVPMPMPHRPDIASQMQVAAATGQPLLAPAPIPTQFALPYPHQGHLPPQTQYQHVVRMVQQGAGMVPIGAVPTSMSYHHESPGPQPPPGPHQLQYMSPAPPTGMGPPHHGHPHHPHPHHHGHPPPPSQQGPPPPSGPSPAQGATPNPPGPPHTPVGAPNNGGAAGGGAYHHHPQGGHPQSPAGAPPATYQQPPPGPPQGHPPSGPHTYSIMCPVLPPGQLPPGAHNPHHPMMQQASMQQAAVQYIHHQHQVGSTQPHIQVILPHNQ</sequence>
<evidence type="ECO:0000313" key="4">
    <source>
        <dbReference type="EMBL" id="KDR12155.1"/>
    </source>
</evidence>
<evidence type="ECO:0000256" key="2">
    <source>
        <dbReference type="SAM" id="MobiDB-lite"/>
    </source>
</evidence>
<dbReference type="PROSITE" id="PS52002">
    <property type="entry name" value="SM"/>
    <property type="match status" value="1"/>
</dbReference>
<evidence type="ECO:0000256" key="1">
    <source>
        <dbReference type="ARBA" id="ARBA00007503"/>
    </source>
</evidence>
<dbReference type="GO" id="GO:0034063">
    <property type="term" value="P:stress granule assembly"/>
    <property type="evidence" value="ECO:0007669"/>
    <property type="project" value="TreeGrafter"/>
</dbReference>
<dbReference type="PANTHER" id="PTHR12854:SF7">
    <property type="entry name" value="ATAXIN-2 HOMOLOG"/>
    <property type="match status" value="1"/>
</dbReference>
<dbReference type="eggNOG" id="KOG2375">
    <property type="taxonomic scope" value="Eukaryota"/>
</dbReference>
<dbReference type="InterPro" id="IPR025852">
    <property type="entry name" value="SM_dom_ATX"/>
</dbReference>
<dbReference type="AlphaFoldDB" id="A0A067QTC3"/>
<dbReference type="GO" id="GO:0003729">
    <property type="term" value="F:mRNA binding"/>
    <property type="evidence" value="ECO:0007669"/>
    <property type="project" value="TreeGrafter"/>
</dbReference>
<dbReference type="InterPro" id="IPR047575">
    <property type="entry name" value="Sm"/>
</dbReference>
<keyword evidence="5" id="KW-1185">Reference proteome</keyword>
<feature type="compositionally biased region" description="Low complexity" evidence="2">
    <location>
        <begin position="862"/>
        <end position="877"/>
    </location>
</feature>
<feature type="compositionally biased region" description="Basic residues" evidence="2">
    <location>
        <begin position="795"/>
        <end position="809"/>
    </location>
</feature>
<feature type="compositionally biased region" description="Gly residues" evidence="2">
    <location>
        <begin position="248"/>
        <end position="257"/>
    </location>
</feature>
<feature type="compositionally biased region" description="Polar residues" evidence="2">
    <location>
        <begin position="450"/>
        <end position="460"/>
    </location>
</feature>
<feature type="region of interest" description="Disordered" evidence="2">
    <location>
        <begin position="520"/>
        <end position="645"/>
    </location>
</feature>
<feature type="compositionally biased region" description="Low complexity" evidence="2">
    <location>
        <begin position="286"/>
        <end position="295"/>
    </location>
</feature>
<feature type="compositionally biased region" description="Polar residues" evidence="2">
    <location>
        <begin position="346"/>
        <end position="357"/>
    </location>
</feature>
<dbReference type="PANTHER" id="PTHR12854">
    <property type="entry name" value="ATAXIN 2-RELATED"/>
    <property type="match status" value="1"/>
</dbReference>
<name>A0A067QTC3_ZOONE</name>
<protein>
    <submittedName>
        <fullName evidence="4">Ataxin-2-like protein</fullName>
    </submittedName>
</protein>
<dbReference type="InterPro" id="IPR009818">
    <property type="entry name" value="PAM2_motif"/>
</dbReference>
<dbReference type="InterPro" id="IPR009604">
    <property type="entry name" value="LsmAD_domain"/>
</dbReference>
<feature type="compositionally biased region" description="Low complexity" evidence="2">
    <location>
        <begin position="303"/>
        <end position="315"/>
    </location>
</feature>
<feature type="compositionally biased region" description="Low complexity" evidence="2">
    <location>
        <begin position="372"/>
        <end position="383"/>
    </location>
</feature>
<feature type="compositionally biased region" description="Pro residues" evidence="2">
    <location>
        <begin position="878"/>
        <end position="891"/>
    </location>
</feature>
<feature type="region of interest" description="Disordered" evidence="2">
    <location>
        <begin position="1"/>
        <end position="23"/>
    </location>
</feature>
<feature type="domain" description="Sm" evidence="3">
    <location>
        <begin position="33"/>
        <end position="110"/>
    </location>
</feature>
<dbReference type="InParanoid" id="A0A067QTC3"/>
<reference evidence="4 5" key="1">
    <citation type="journal article" date="2014" name="Nat. Commun.">
        <title>Molecular traces of alternative social organization in a termite genome.</title>
        <authorList>
            <person name="Terrapon N."/>
            <person name="Li C."/>
            <person name="Robertson H.M."/>
            <person name="Ji L."/>
            <person name="Meng X."/>
            <person name="Booth W."/>
            <person name="Chen Z."/>
            <person name="Childers C.P."/>
            <person name="Glastad K.M."/>
            <person name="Gokhale K."/>
            <person name="Gowin J."/>
            <person name="Gronenberg W."/>
            <person name="Hermansen R.A."/>
            <person name="Hu H."/>
            <person name="Hunt B.G."/>
            <person name="Huylmans A.K."/>
            <person name="Khalil S.M."/>
            <person name="Mitchell R.D."/>
            <person name="Munoz-Torres M.C."/>
            <person name="Mustard J.A."/>
            <person name="Pan H."/>
            <person name="Reese J.T."/>
            <person name="Scharf M.E."/>
            <person name="Sun F."/>
            <person name="Vogel H."/>
            <person name="Xiao J."/>
            <person name="Yang W."/>
            <person name="Yang Z."/>
            <person name="Yang Z."/>
            <person name="Zhou J."/>
            <person name="Zhu J."/>
            <person name="Brent C.S."/>
            <person name="Elsik C.G."/>
            <person name="Goodisman M.A."/>
            <person name="Liberles D.A."/>
            <person name="Roe R.M."/>
            <person name="Vargo E.L."/>
            <person name="Vilcinskas A."/>
            <person name="Wang J."/>
            <person name="Bornberg-Bauer E."/>
            <person name="Korb J."/>
            <person name="Zhang G."/>
            <person name="Liebig J."/>
        </authorList>
    </citation>
    <scope>NUCLEOTIDE SEQUENCE [LARGE SCALE GENOMIC DNA]</scope>
    <source>
        <tissue evidence="4">Whole organism</tissue>
    </source>
</reference>
<feature type="compositionally biased region" description="Basic and acidic residues" evidence="2">
    <location>
        <begin position="538"/>
        <end position="552"/>
    </location>
</feature>
<dbReference type="STRING" id="136037.A0A067QTC3"/>
<proteinExistence type="inferred from homology"/>
<feature type="region of interest" description="Disordered" evidence="2">
    <location>
        <begin position="244"/>
        <end position="391"/>
    </location>
</feature>
<dbReference type="OrthoDB" id="2275718at2759"/>
<dbReference type="OMA" id="MRVYQDQ"/>
<accession>A0A067QTC3</accession>
<dbReference type="Pfam" id="PF14438">
    <property type="entry name" value="SM-ATX"/>
    <property type="match status" value="1"/>
</dbReference>
<dbReference type="GO" id="GO:0010494">
    <property type="term" value="C:cytoplasmic stress granule"/>
    <property type="evidence" value="ECO:0007669"/>
    <property type="project" value="TreeGrafter"/>
</dbReference>
<evidence type="ECO:0000259" key="3">
    <source>
        <dbReference type="PROSITE" id="PS52002"/>
    </source>
</evidence>
<feature type="compositionally biased region" description="Polar residues" evidence="2">
    <location>
        <begin position="520"/>
        <end position="537"/>
    </location>
</feature>
<dbReference type="Pfam" id="PF07145">
    <property type="entry name" value="PAM2"/>
    <property type="match status" value="1"/>
</dbReference>
<feature type="compositionally biased region" description="Pro residues" evidence="2">
    <location>
        <begin position="810"/>
        <end position="824"/>
    </location>
</feature>